<dbReference type="PANTHER" id="PTHR10516:SF443">
    <property type="entry name" value="FK506-BINDING PROTEIN 59-RELATED"/>
    <property type="match status" value="1"/>
</dbReference>
<comment type="similarity">
    <text evidence="5">Belongs to the FKBP-type PPIase family.</text>
</comment>
<evidence type="ECO:0000256" key="4">
    <source>
        <dbReference type="PROSITE-ProRule" id="PRU00277"/>
    </source>
</evidence>
<dbReference type="AlphaFoldDB" id="A0A4Q5LM47"/>
<sequence>MPFENWMNRILLILFLCVVCLSACKKGYDPIAEERVQAEKDDKIIQDYIAATPGLGAVIKRVDSAGIATGVYYVELAPGSGNELFTNSTRITIDYTSKVLTTGEVFAESNNFHPSFTLGEVLRAWKLGIPQIKKGGKIRIISASKYAYGPYDQPQINLPKNSVVDFEIELLDVTN</sequence>
<gene>
    <name evidence="7" type="ORF">EWM62_08885</name>
</gene>
<dbReference type="GO" id="GO:0003755">
    <property type="term" value="F:peptidyl-prolyl cis-trans isomerase activity"/>
    <property type="evidence" value="ECO:0007669"/>
    <property type="project" value="UniProtKB-UniRule"/>
</dbReference>
<evidence type="ECO:0000259" key="6">
    <source>
        <dbReference type="PROSITE" id="PS50059"/>
    </source>
</evidence>
<comment type="caution">
    <text evidence="7">The sequence shown here is derived from an EMBL/GenBank/DDBJ whole genome shotgun (WGS) entry which is preliminary data.</text>
</comment>
<dbReference type="Proteomes" id="UP000293331">
    <property type="component" value="Unassembled WGS sequence"/>
</dbReference>
<dbReference type="EC" id="5.2.1.8" evidence="5"/>
<evidence type="ECO:0000256" key="5">
    <source>
        <dbReference type="RuleBase" id="RU003915"/>
    </source>
</evidence>
<name>A0A4Q5LM47_9SPHI</name>
<organism evidence="7 8">
    <name type="scientific">Mucilaginibacter terrigena</name>
    <dbReference type="NCBI Taxonomy" id="2492395"/>
    <lineage>
        <taxon>Bacteria</taxon>
        <taxon>Pseudomonadati</taxon>
        <taxon>Bacteroidota</taxon>
        <taxon>Sphingobacteriia</taxon>
        <taxon>Sphingobacteriales</taxon>
        <taxon>Sphingobacteriaceae</taxon>
        <taxon>Mucilaginibacter</taxon>
    </lineage>
</organism>
<protein>
    <recommendedName>
        <fullName evidence="5">Peptidyl-prolyl cis-trans isomerase</fullName>
        <ecNumber evidence="5">5.2.1.8</ecNumber>
    </recommendedName>
</protein>
<reference evidence="7 8" key="1">
    <citation type="submission" date="2019-02" db="EMBL/GenBank/DDBJ databases">
        <title>Bacterial novel species Mucilaginibacter sp. 17JY9-4 isolated from soil.</title>
        <authorList>
            <person name="Jung H.-Y."/>
        </authorList>
    </citation>
    <scope>NUCLEOTIDE SEQUENCE [LARGE SCALE GENOMIC DNA]</scope>
    <source>
        <strain evidence="7 8">17JY9-4</strain>
    </source>
</reference>
<dbReference type="SUPFAM" id="SSF54534">
    <property type="entry name" value="FKBP-like"/>
    <property type="match status" value="1"/>
</dbReference>
<dbReference type="Gene3D" id="3.10.50.40">
    <property type="match status" value="1"/>
</dbReference>
<evidence type="ECO:0000256" key="1">
    <source>
        <dbReference type="ARBA" id="ARBA00000971"/>
    </source>
</evidence>
<proteinExistence type="inferred from homology"/>
<accession>A0A4Q5LM47</accession>
<evidence type="ECO:0000256" key="3">
    <source>
        <dbReference type="ARBA" id="ARBA00023235"/>
    </source>
</evidence>
<feature type="domain" description="PPIase FKBP-type" evidence="6">
    <location>
        <begin position="88"/>
        <end position="174"/>
    </location>
</feature>
<dbReference type="InterPro" id="IPR001179">
    <property type="entry name" value="PPIase_FKBP_dom"/>
</dbReference>
<keyword evidence="8" id="KW-1185">Reference proteome</keyword>
<evidence type="ECO:0000313" key="8">
    <source>
        <dbReference type="Proteomes" id="UP000293331"/>
    </source>
</evidence>
<comment type="catalytic activity">
    <reaction evidence="1 4 5">
        <text>[protein]-peptidylproline (omega=180) = [protein]-peptidylproline (omega=0)</text>
        <dbReference type="Rhea" id="RHEA:16237"/>
        <dbReference type="Rhea" id="RHEA-COMP:10747"/>
        <dbReference type="Rhea" id="RHEA-COMP:10748"/>
        <dbReference type="ChEBI" id="CHEBI:83833"/>
        <dbReference type="ChEBI" id="CHEBI:83834"/>
        <dbReference type="EC" id="5.2.1.8"/>
    </reaction>
</comment>
<evidence type="ECO:0000313" key="7">
    <source>
        <dbReference type="EMBL" id="RYU90748.1"/>
    </source>
</evidence>
<dbReference type="Pfam" id="PF00254">
    <property type="entry name" value="FKBP_C"/>
    <property type="match status" value="1"/>
</dbReference>
<dbReference type="PANTHER" id="PTHR10516">
    <property type="entry name" value="PEPTIDYL-PROLYL CIS-TRANS ISOMERASE"/>
    <property type="match status" value="1"/>
</dbReference>
<keyword evidence="2 4" id="KW-0697">Rotamase</keyword>
<dbReference type="InterPro" id="IPR050689">
    <property type="entry name" value="FKBP-type_PPIase"/>
</dbReference>
<dbReference type="EMBL" id="SEWG01000003">
    <property type="protein sequence ID" value="RYU90748.1"/>
    <property type="molecule type" value="Genomic_DNA"/>
</dbReference>
<dbReference type="InterPro" id="IPR046357">
    <property type="entry name" value="PPIase_dom_sf"/>
</dbReference>
<dbReference type="PROSITE" id="PS50059">
    <property type="entry name" value="FKBP_PPIASE"/>
    <property type="match status" value="1"/>
</dbReference>
<keyword evidence="3 4" id="KW-0413">Isomerase</keyword>
<evidence type="ECO:0000256" key="2">
    <source>
        <dbReference type="ARBA" id="ARBA00023110"/>
    </source>
</evidence>